<comment type="subcellular location">
    <subcellularLocation>
        <location evidence="3">Cytoplasm</location>
    </subcellularLocation>
</comment>
<evidence type="ECO:0000313" key="6">
    <source>
        <dbReference type="Proteomes" id="UP000733379"/>
    </source>
</evidence>
<keyword evidence="6" id="KW-1185">Reference proteome</keyword>
<comment type="similarity">
    <text evidence="3 4">Belongs to the bacterial glucokinase family.</text>
</comment>
<dbReference type="InterPro" id="IPR003836">
    <property type="entry name" value="Glucokinase"/>
</dbReference>
<dbReference type="SUPFAM" id="SSF53067">
    <property type="entry name" value="Actin-like ATPase domain"/>
    <property type="match status" value="1"/>
</dbReference>
<dbReference type="PANTHER" id="PTHR47690">
    <property type="entry name" value="GLUCOKINASE"/>
    <property type="match status" value="1"/>
</dbReference>
<dbReference type="HAMAP" id="MF_00524">
    <property type="entry name" value="Glucokinase"/>
    <property type="match status" value="1"/>
</dbReference>
<evidence type="ECO:0000256" key="1">
    <source>
        <dbReference type="ARBA" id="ARBA00022679"/>
    </source>
</evidence>
<dbReference type="Pfam" id="PF02685">
    <property type="entry name" value="Glucokinase"/>
    <property type="match status" value="1"/>
</dbReference>
<evidence type="ECO:0000256" key="2">
    <source>
        <dbReference type="ARBA" id="ARBA00022777"/>
    </source>
</evidence>
<protein>
    <recommendedName>
        <fullName evidence="3">Glucokinase</fullName>
        <ecNumber evidence="3">2.7.1.2</ecNumber>
    </recommendedName>
    <alternativeName>
        <fullName evidence="3">Glucose kinase</fullName>
    </alternativeName>
</protein>
<organism evidence="5 6">
    <name type="scientific">Nocardia albiluteola</name>
    <dbReference type="NCBI Taxonomy" id="2842303"/>
    <lineage>
        <taxon>Bacteria</taxon>
        <taxon>Bacillati</taxon>
        <taxon>Actinomycetota</taxon>
        <taxon>Actinomycetes</taxon>
        <taxon>Mycobacteriales</taxon>
        <taxon>Nocardiaceae</taxon>
        <taxon>Nocardia</taxon>
    </lineage>
</organism>
<evidence type="ECO:0000313" key="5">
    <source>
        <dbReference type="EMBL" id="MBU3065730.1"/>
    </source>
</evidence>
<comment type="catalytic activity">
    <reaction evidence="3">
        <text>D-glucose + ATP = D-glucose 6-phosphate + ADP + H(+)</text>
        <dbReference type="Rhea" id="RHEA:17825"/>
        <dbReference type="ChEBI" id="CHEBI:4167"/>
        <dbReference type="ChEBI" id="CHEBI:15378"/>
        <dbReference type="ChEBI" id="CHEBI:30616"/>
        <dbReference type="ChEBI" id="CHEBI:61548"/>
        <dbReference type="ChEBI" id="CHEBI:456216"/>
        <dbReference type="EC" id="2.7.1.2"/>
    </reaction>
</comment>
<proteinExistence type="inferred from homology"/>
<dbReference type="PANTHER" id="PTHR47690:SF1">
    <property type="entry name" value="GLUCOKINASE"/>
    <property type="match status" value="1"/>
</dbReference>
<dbReference type="EC" id="2.7.1.2" evidence="3"/>
<dbReference type="EMBL" id="JAHKNI010000011">
    <property type="protein sequence ID" value="MBU3065730.1"/>
    <property type="molecule type" value="Genomic_DNA"/>
</dbReference>
<dbReference type="Gene3D" id="3.40.367.20">
    <property type="match status" value="1"/>
</dbReference>
<name>A0ABS6B7G8_9NOCA</name>
<dbReference type="Proteomes" id="UP000733379">
    <property type="component" value="Unassembled WGS sequence"/>
</dbReference>
<evidence type="ECO:0000256" key="4">
    <source>
        <dbReference type="RuleBase" id="RU004046"/>
    </source>
</evidence>
<dbReference type="NCBIfam" id="NF009073">
    <property type="entry name" value="PRK12408.1"/>
    <property type="match status" value="1"/>
</dbReference>
<dbReference type="RefSeq" id="WP_215921704.1">
    <property type="nucleotide sequence ID" value="NZ_JAHKNI010000011.1"/>
</dbReference>
<gene>
    <name evidence="3 5" type="primary">glk</name>
    <name evidence="5" type="ORF">KO481_29910</name>
</gene>
<keyword evidence="3" id="KW-0324">Glycolysis</keyword>
<dbReference type="InterPro" id="IPR043129">
    <property type="entry name" value="ATPase_NBD"/>
</dbReference>
<dbReference type="CDD" id="cd24008">
    <property type="entry name" value="ASKHA_NBD_GLK"/>
    <property type="match status" value="1"/>
</dbReference>
<keyword evidence="1 3" id="KW-0808">Transferase</keyword>
<keyword evidence="3" id="KW-0067">ATP-binding</keyword>
<keyword evidence="3" id="KW-0963">Cytoplasm</keyword>
<feature type="binding site" evidence="3">
    <location>
        <begin position="15"/>
        <end position="20"/>
    </location>
    <ligand>
        <name>ATP</name>
        <dbReference type="ChEBI" id="CHEBI:30616"/>
    </ligand>
</feature>
<evidence type="ECO:0000256" key="3">
    <source>
        <dbReference type="HAMAP-Rule" id="MF_00524"/>
    </source>
</evidence>
<keyword evidence="2 3" id="KW-0418">Kinase</keyword>
<keyword evidence="3" id="KW-0547">Nucleotide-binding</keyword>
<reference evidence="5 6" key="1">
    <citation type="submission" date="2021-06" db="EMBL/GenBank/DDBJ databases">
        <title>Actinomycetes sequencing.</title>
        <authorList>
            <person name="Shan Q."/>
        </authorList>
    </citation>
    <scope>NUCLEOTIDE SEQUENCE [LARGE SCALE GENOMIC DNA]</scope>
    <source>
        <strain evidence="5 6">NEAU-G5</strain>
    </source>
</reference>
<accession>A0ABS6B7G8</accession>
<dbReference type="Gene3D" id="3.30.420.40">
    <property type="match status" value="1"/>
</dbReference>
<dbReference type="InterPro" id="IPR050201">
    <property type="entry name" value="Bacterial_glucokinase"/>
</dbReference>
<dbReference type="NCBIfam" id="TIGR00749">
    <property type="entry name" value="glk"/>
    <property type="match status" value="1"/>
</dbReference>
<dbReference type="GO" id="GO:0004340">
    <property type="term" value="F:glucokinase activity"/>
    <property type="evidence" value="ECO:0007669"/>
    <property type="project" value="UniProtKB-EC"/>
</dbReference>
<sequence>MTTSMPTADAPWLVADIGGTHARFGLISQLGAEPTDVRILRCADYPDLVGAVEDYLGRIPATVRPVAACVAVAGPVRGDRFRLTNAHWDFSISESRMRLGLGHLELINDFTALALAVPELPSSAFVRIGPGVRWAAEPMAVIGPGTGLGVGGLMRVQQRWVPIPGEGGHAGLPVENEAEAQVARVLREQHAVVDAETALSGPGLARLYRALCVVHDVTPEVARPEQVCAAGRRGVDPVAREALSMFCGMLGAFAGNVALTLGARGGVLLGGGILPGIVDFLADSDFRDRFIGNRAVHGYLDQVATELIVAATPALRGAAAVLERRVPVPEPV</sequence>
<comment type="caution">
    <text evidence="5">The sequence shown here is derived from an EMBL/GenBank/DDBJ whole genome shotgun (WGS) entry which is preliminary data.</text>
</comment>